<dbReference type="Proteomes" id="UP000684084">
    <property type="component" value="Unassembled WGS sequence"/>
</dbReference>
<evidence type="ECO:0000313" key="2">
    <source>
        <dbReference type="Proteomes" id="UP000684084"/>
    </source>
</evidence>
<dbReference type="AlphaFoldDB" id="A0A916E4C8"/>
<organism evidence="1 2">
    <name type="scientific">Rhizophagus irregularis</name>
    <dbReference type="NCBI Taxonomy" id="588596"/>
    <lineage>
        <taxon>Eukaryota</taxon>
        <taxon>Fungi</taxon>
        <taxon>Fungi incertae sedis</taxon>
        <taxon>Mucoromycota</taxon>
        <taxon>Glomeromycotina</taxon>
        <taxon>Glomeromycetes</taxon>
        <taxon>Glomerales</taxon>
        <taxon>Glomeraceae</taxon>
        <taxon>Rhizophagus</taxon>
    </lineage>
</organism>
<accession>A0A916E4C8</accession>
<sequence>MDNNLILKCPSFVEIEESLSIGMESYQLDWCGTELEPTNRFPSLLIYIHPSDAWDFSDLIFKSATRSFKNVDFGRVGLWTHRTDCFQSGMDVWNLVSIFEEDLHWIISFLNVVFRFSFYIKKK</sequence>
<evidence type="ECO:0000313" key="1">
    <source>
        <dbReference type="EMBL" id="CAB5359645.1"/>
    </source>
</evidence>
<reference evidence="1" key="1">
    <citation type="submission" date="2020-05" db="EMBL/GenBank/DDBJ databases">
        <authorList>
            <person name="Rincon C."/>
            <person name="Sanders R I."/>
            <person name="Robbins C."/>
            <person name="Chaturvedi A."/>
        </authorList>
    </citation>
    <scope>NUCLEOTIDE SEQUENCE</scope>
    <source>
        <strain evidence="1">CHB12</strain>
    </source>
</reference>
<protein>
    <submittedName>
        <fullName evidence="1">Uncharacterized protein</fullName>
    </submittedName>
</protein>
<proteinExistence type="predicted"/>
<dbReference type="EMBL" id="CAGKOT010000014">
    <property type="protein sequence ID" value="CAB5359645.1"/>
    <property type="molecule type" value="Genomic_DNA"/>
</dbReference>
<dbReference type="OrthoDB" id="10337081at2759"/>
<gene>
    <name evidence="1" type="ORF">CHRIB12_LOCUS7805</name>
</gene>
<name>A0A916E4C8_9GLOM</name>
<comment type="caution">
    <text evidence="1">The sequence shown here is derived from an EMBL/GenBank/DDBJ whole genome shotgun (WGS) entry which is preliminary data.</text>
</comment>